<feature type="domain" description="Peptidase S1" evidence="2">
    <location>
        <begin position="26"/>
        <end position="244"/>
    </location>
</feature>
<dbReference type="PANTHER" id="PTHR24260">
    <property type="match status" value="1"/>
</dbReference>
<name>A0A5P2AV97_STRVZ</name>
<dbReference type="Gene3D" id="2.40.10.10">
    <property type="entry name" value="Trypsin-like serine proteases"/>
    <property type="match status" value="1"/>
</dbReference>
<dbReference type="SMART" id="SM00020">
    <property type="entry name" value="Tryp_SPc"/>
    <property type="match status" value="1"/>
</dbReference>
<keyword evidence="1" id="KW-0732">Signal</keyword>
<gene>
    <name evidence="3" type="ORF">DEJ46_23580</name>
</gene>
<dbReference type="InterPro" id="IPR051333">
    <property type="entry name" value="CLIP_Serine_Protease"/>
</dbReference>
<dbReference type="PANTHER" id="PTHR24260:SF136">
    <property type="entry name" value="GH08193P-RELATED"/>
    <property type="match status" value="1"/>
</dbReference>
<dbReference type="InterPro" id="IPR001254">
    <property type="entry name" value="Trypsin_dom"/>
</dbReference>
<feature type="chain" id="PRO_5025067118" description="Peptidase S1 domain-containing protein" evidence="1">
    <location>
        <begin position="34"/>
        <end position="815"/>
    </location>
</feature>
<reference evidence="3 4" key="1">
    <citation type="submission" date="2018-05" db="EMBL/GenBank/DDBJ databases">
        <title>Streptomyces venezuelae.</title>
        <authorList>
            <person name="Kim W."/>
            <person name="Lee N."/>
            <person name="Cho B.-K."/>
        </authorList>
    </citation>
    <scope>NUCLEOTIDE SEQUENCE [LARGE SCALE GENOMIC DNA]</scope>
    <source>
        <strain evidence="3 4">ATCC 15068</strain>
    </source>
</reference>
<dbReference type="SUPFAM" id="SSF89372">
    <property type="entry name" value="Fucose-specific lectin"/>
    <property type="match status" value="3"/>
</dbReference>
<dbReference type="GO" id="GO:0006508">
    <property type="term" value="P:proteolysis"/>
    <property type="evidence" value="ECO:0007669"/>
    <property type="project" value="InterPro"/>
</dbReference>
<dbReference type="PROSITE" id="PS50240">
    <property type="entry name" value="TRYPSIN_DOM"/>
    <property type="match status" value="1"/>
</dbReference>
<dbReference type="InterPro" id="IPR043504">
    <property type="entry name" value="Peptidase_S1_PA_chymotrypsin"/>
</dbReference>
<evidence type="ECO:0000313" key="3">
    <source>
        <dbReference type="EMBL" id="QES21717.1"/>
    </source>
</evidence>
<accession>A0A5P2AV97</accession>
<dbReference type="OrthoDB" id="9815928at2"/>
<sequence length="815" mass="82980">MSEIRPRAVRMTCLLVTATAVAASLVSAGSAQALVGPESGAGTHAYAAMLSVGDEPGSRACTATLVSARWVLTAASCLAATPGEAVKAGEPAARTTATFAGGQTRRIVEVSASAADRDLVLARLASPVTDIAPVKRATGAPAIGAELTAAGFGRTKTEWVPEKLHTGTFTTDSSTSTTLAVTGKGTDVLCKGDTGGPLLNAAGELVAINSRSWQGGCLGETETRTGAVSARTDNVGQWIDQVVAPRNGGQVTLLAGGGGTMWSQSGDLGYGEFGSSWGKVDGLDVSRVSTVRHGDVIRAYAIAGGRVYGQDFETGTGRWSGWGEVPGGAAGAKDVTAALVGDTVHVLIVGSEGNLYAQAADYRAGRWNDTWSAVGATGLSHITSAVSGTTVRVQGIGGGEVYGRDFDTRTGKWTAWGAVPGGAGGAVDIASSTIGNNVHVQIIGSDGAIWTQFGDYDAGRWNETWRKVGGSDLTRITSVPSGESVELYAVGAGGRITNAALNAATDDWSAFEEIQGSLSGAADVSAAVSVAPSAVTLGAAAGSTMFAQSGNLATGAFGARWNDIGGAPITSLTGVAHGAIVRYVGVAGGKVYDREYDPRTGTWADWYEIPGGAGGVKDVSASMIDNVLYVQIIGSGGDLHTQVGNYNTGRWNDTWTPVSGVTGLTRLTSVKAGRFVRLYGIAGGKAYGRDLDTRNGTWTVWGEIPGSLADAKDIAAARVGETVQVQAVGSDGALYNQSADYLAGMWKPSWTRIGGSGLTRVTSVSAAGNVHVYATGTDGAVRNVTLEAVTGGWASWREVPGALTGPADLAAVTTR</sequence>
<organism evidence="3 4">
    <name type="scientific">Streptomyces venezuelae</name>
    <dbReference type="NCBI Taxonomy" id="54571"/>
    <lineage>
        <taxon>Bacteria</taxon>
        <taxon>Bacillati</taxon>
        <taxon>Actinomycetota</taxon>
        <taxon>Actinomycetes</taxon>
        <taxon>Kitasatosporales</taxon>
        <taxon>Streptomycetaceae</taxon>
        <taxon>Streptomyces</taxon>
    </lineage>
</organism>
<dbReference type="InterPro" id="IPR009003">
    <property type="entry name" value="Peptidase_S1_PA"/>
</dbReference>
<dbReference type="AlphaFoldDB" id="A0A5P2AV97"/>
<dbReference type="PRINTS" id="PR00722">
    <property type="entry name" value="CHYMOTRYPSIN"/>
</dbReference>
<proteinExistence type="predicted"/>
<evidence type="ECO:0000259" key="2">
    <source>
        <dbReference type="PROSITE" id="PS50240"/>
    </source>
</evidence>
<dbReference type="Gene3D" id="2.120.10.70">
    <property type="entry name" value="Fucose-specific lectin"/>
    <property type="match status" value="2"/>
</dbReference>
<dbReference type="SUPFAM" id="SSF50494">
    <property type="entry name" value="Trypsin-like serine proteases"/>
    <property type="match status" value="1"/>
</dbReference>
<dbReference type="Proteomes" id="UP000324106">
    <property type="component" value="Chromosome"/>
</dbReference>
<protein>
    <recommendedName>
        <fullName evidence="2">Peptidase S1 domain-containing protein</fullName>
    </recommendedName>
</protein>
<dbReference type="RefSeq" id="WP_150269390.1">
    <property type="nucleotide sequence ID" value="NZ_CP029194.1"/>
</dbReference>
<dbReference type="Pfam" id="PF00089">
    <property type="entry name" value="Trypsin"/>
    <property type="match status" value="1"/>
</dbReference>
<dbReference type="InterPro" id="IPR001314">
    <property type="entry name" value="Peptidase_S1A"/>
</dbReference>
<feature type="signal peptide" evidence="1">
    <location>
        <begin position="1"/>
        <end position="33"/>
    </location>
</feature>
<evidence type="ECO:0000256" key="1">
    <source>
        <dbReference type="SAM" id="SignalP"/>
    </source>
</evidence>
<evidence type="ECO:0000313" key="4">
    <source>
        <dbReference type="Proteomes" id="UP000324106"/>
    </source>
</evidence>
<dbReference type="GO" id="GO:0004252">
    <property type="term" value="F:serine-type endopeptidase activity"/>
    <property type="evidence" value="ECO:0007669"/>
    <property type="project" value="InterPro"/>
</dbReference>
<dbReference type="EMBL" id="CP029194">
    <property type="protein sequence ID" value="QES21717.1"/>
    <property type="molecule type" value="Genomic_DNA"/>
</dbReference>